<dbReference type="GO" id="GO:0005737">
    <property type="term" value="C:cytoplasm"/>
    <property type="evidence" value="ECO:0007669"/>
    <property type="project" value="TreeGrafter"/>
</dbReference>
<dbReference type="GO" id="GO:0000278">
    <property type="term" value="P:mitotic cell cycle"/>
    <property type="evidence" value="ECO:0007669"/>
    <property type="project" value="TreeGrafter"/>
</dbReference>
<feature type="compositionally biased region" description="Polar residues" evidence="9">
    <location>
        <begin position="323"/>
        <end position="340"/>
    </location>
</feature>
<keyword evidence="12" id="KW-1185">Reference proteome</keyword>
<comment type="catalytic activity">
    <reaction evidence="7">
        <text>L-threonyl-[protein] + ATP = O-phospho-L-threonyl-[protein] + ADP + H(+)</text>
        <dbReference type="Rhea" id="RHEA:46608"/>
        <dbReference type="Rhea" id="RHEA-COMP:11060"/>
        <dbReference type="Rhea" id="RHEA-COMP:11605"/>
        <dbReference type="ChEBI" id="CHEBI:15378"/>
        <dbReference type="ChEBI" id="CHEBI:30013"/>
        <dbReference type="ChEBI" id="CHEBI:30616"/>
        <dbReference type="ChEBI" id="CHEBI:61977"/>
        <dbReference type="ChEBI" id="CHEBI:456216"/>
        <dbReference type="EC" id="2.7.11.1"/>
    </reaction>
</comment>
<feature type="domain" description="Protein kinase" evidence="10">
    <location>
        <begin position="426"/>
        <end position="780"/>
    </location>
</feature>
<feature type="region of interest" description="Disordered" evidence="9">
    <location>
        <begin position="1"/>
        <end position="395"/>
    </location>
</feature>
<evidence type="ECO:0000313" key="11">
    <source>
        <dbReference type="EMBL" id="RPA80825.1"/>
    </source>
</evidence>
<dbReference type="GO" id="GO:0072354">
    <property type="term" value="F:histone H3T3 kinase activity"/>
    <property type="evidence" value="ECO:0007669"/>
    <property type="project" value="TreeGrafter"/>
</dbReference>
<evidence type="ECO:0000256" key="9">
    <source>
        <dbReference type="SAM" id="MobiDB-lite"/>
    </source>
</evidence>
<dbReference type="Gene3D" id="3.30.200.20">
    <property type="entry name" value="Phosphorylase Kinase, domain 1"/>
    <property type="match status" value="1"/>
</dbReference>
<keyword evidence="3" id="KW-0808">Transferase</keyword>
<evidence type="ECO:0000256" key="7">
    <source>
        <dbReference type="ARBA" id="ARBA00047899"/>
    </source>
</evidence>
<gene>
    <name evidence="11" type="ORF">BJ508DRAFT_415092</name>
</gene>
<comment type="catalytic activity">
    <reaction evidence="8">
        <text>L-seryl-[protein] + ATP = O-phospho-L-seryl-[protein] + ADP + H(+)</text>
        <dbReference type="Rhea" id="RHEA:17989"/>
        <dbReference type="Rhea" id="RHEA-COMP:9863"/>
        <dbReference type="Rhea" id="RHEA-COMP:11604"/>
        <dbReference type="ChEBI" id="CHEBI:15378"/>
        <dbReference type="ChEBI" id="CHEBI:29999"/>
        <dbReference type="ChEBI" id="CHEBI:30616"/>
        <dbReference type="ChEBI" id="CHEBI:83421"/>
        <dbReference type="ChEBI" id="CHEBI:456216"/>
        <dbReference type="EC" id="2.7.11.1"/>
    </reaction>
</comment>
<dbReference type="GO" id="GO:0005634">
    <property type="term" value="C:nucleus"/>
    <property type="evidence" value="ECO:0007669"/>
    <property type="project" value="TreeGrafter"/>
</dbReference>
<evidence type="ECO:0000256" key="2">
    <source>
        <dbReference type="ARBA" id="ARBA00022527"/>
    </source>
</evidence>
<dbReference type="Proteomes" id="UP000275078">
    <property type="component" value="Unassembled WGS sequence"/>
</dbReference>
<evidence type="ECO:0000256" key="8">
    <source>
        <dbReference type="ARBA" id="ARBA00048679"/>
    </source>
</evidence>
<keyword evidence="6" id="KW-0067">ATP-binding</keyword>
<dbReference type="InterPro" id="IPR011009">
    <property type="entry name" value="Kinase-like_dom_sf"/>
</dbReference>
<evidence type="ECO:0000256" key="5">
    <source>
        <dbReference type="ARBA" id="ARBA00022777"/>
    </source>
</evidence>
<accession>A0A3N4I3Y2</accession>
<evidence type="ECO:0000256" key="4">
    <source>
        <dbReference type="ARBA" id="ARBA00022741"/>
    </source>
</evidence>
<evidence type="ECO:0000256" key="6">
    <source>
        <dbReference type="ARBA" id="ARBA00022840"/>
    </source>
</evidence>
<feature type="compositionally biased region" description="Polar residues" evidence="9">
    <location>
        <begin position="282"/>
        <end position="291"/>
    </location>
</feature>
<proteinExistence type="predicted"/>
<dbReference type="InterPro" id="IPR000719">
    <property type="entry name" value="Prot_kinase_dom"/>
</dbReference>
<feature type="compositionally biased region" description="Basic and acidic residues" evidence="9">
    <location>
        <begin position="35"/>
        <end position="46"/>
    </location>
</feature>
<sequence>MADYDPFAPRKSKHKQKTYGKSTKAYDSNRLGRKLWVDLKPEDDIPSKSQPEEQEDDDDDVEAFLKVVREKAAQRQKGPSKSDRTDGEQKEEVEELVGDLSRLDIGPLSPLSEHEDFFNHPSTPKQQGHRKSLSKTKGSIRDDEEKENIDPVESLLTEFALEDSAVEAGQLTSPRCSSHGSRRRSQKSSSDRRQSNDSMQDKGFSSTDQPLHRRSRSRGAKEGRPSDEAEEEVSEKPAPPRRPVFAVEIPTRRRSSPSESRTSTAGRSKSKSKRSEERPTAAETNGVNGTPNKPHRIAPIAVSPLVPLTPDRKGGLRKKKDQTSGSSIFSPAPEASTSYFPSEKETRSTSSGGTPKDLLDVVNASRQPSQPSRQSSRTSTRVEEQYEEEEETEEDYFNRQLDELLEMCTEHDIVDFTQYIKGMTRKSRIKKLGEASYSEVYLQSFSNSNRTNVLKIIPFGEAEQCMISQILQEVRITQTMAQFDGFIGFEGAVVAQGQYPQQLLREWHKYDEERGSENYCPDTYGDEQLFIIILLENGGTDLEHFEIKSWSEAKEIFKQTAQALAVGESEVEFEHRDLHYGNVVIKRIQPSKPNPRHTKFTGDEPVETLLDELSIKEKKEPELKVALIDYTLSRASIADRDGNGPTYLQLEDPELFAGKGIYQFEIYRFMRRHLYSETHIESPEEEDWSIYLPKTNVFWLHYILHILLNEKELTRPAGSSRRGAGNSGLPEADERAYRDLDKIFKTIDPRRRRYARGGEEQQDISCAEELVWWAENEGLL</sequence>
<feature type="compositionally biased region" description="Basic and acidic residues" evidence="9">
    <location>
        <begin position="80"/>
        <end position="90"/>
    </location>
</feature>
<dbReference type="PANTHER" id="PTHR24419">
    <property type="entry name" value="INTERLEUKIN-1 RECEPTOR-ASSOCIATED KINASE"/>
    <property type="match status" value="1"/>
</dbReference>
<protein>
    <recommendedName>
        <fullName evidence="1">non-specific serine/threonine protein kinase</fullName>
        <ecNumber evidence="1">2.7.11.1</ecNumber>
    </recommendedName>
</protein>
<keyword evidence="4" id="KW-0547">Nucleotide-binding</keyword>
<dbReference type="SMART" id="SM01331">
    <property type="entry name" value="DUF3635"/>
    <property type="match status" value="1"/>
</dbReference>
<dbReference type="STRING" id="1160509.A0A3N4I3Y2"/>
<dbReference type="AlphaFoldDB" id="A0A3N4I3Y2"/>
<keyword evidence="5" id="KW-0418">Kinase</keyword>
<organism evidence="11 12">
    <name type="scientific">Ascobolus immersus RN42</name>
    <dbReference type="NCBI Taxonomy" id="1160509"/>
    <lineage>
        <taxon>Eukaryota</taxon>
        <taxon>Fungi</taxon>
        <taxon>Dikarya</taxon>
        <taxon>Ascomycota</taxon>
        <taxon>Pezizomycotina</taxon>
        <taxon>Pezizomycetes</taxon>
        <taxon>Pezizales</taxon>
        <taxon>Ascobolaceae</taxon>
        <taxon>Ascobolus</taxon>
    </lineage>
</organism>
<dbReference type="EC" id="2.7.11.1" evidence="1"/>
<dbReference type="PANTHER" id="PTHR24419:SF18">
    <property type="entry name" value="SERINE_THREONINE-PROTEIN KINASE HASPIN"/>
    <property type="match status" value="1"/>
</dbReference>
<keyword evidence="2" id="KW-0723">Serine/threonine-protein kinase</keyword>
<evidence type="ECO:0000256" key="1">
    <source>
        <dbReference type="ARBA" id="ARBA00012513"/>
    </source>
</evidence>
<evidence type="ECO:0000313" key="12">
    <source>
        <dbReference type="Proteomes" id="UP000275078"/>
    </source>
</evidence>
<dbReference type="PROSITE" id="PS50011">
    <property type="entry name" value="PROTEIN_KINASE_DOM"/>
    <property type="match status" value="1"/>
</dbReference>
<reference evidence="11 12" key="1">
    <citation type="journal article" date="2018" name="Nat. Ecol. Evol.">
        <title>Pezizomycetes genomes reveal the molecular basis of ectomycorrhizal truffle lifestyle.</title>
        <authorList>
            <person name="Murat C."/>
            <person name="Payen T."/>
            <person name="Noel B."/>
            <person name="Kuo A."/>
            <person name="Morin E."/>
            <person name="Chen J."/>
            <person name="Kohler A."/>
            <person name="Krizsan K."/>
            <person name="Balestrini R."/>
            <person name="Da Silva C."/>
            <person name="Montanini B."/>
            <person name="Hainaut M."/>
            <person name="Levati E."/>
            <person name="Barry K.W."/>
            <person name="Belfiori B."/>
            <person name="Cichocki N."/>
            <person name="Clum A."/>
            <person name="Dockter R.B."/>
            <person name="Fauchery L."/>
            <person name="Guy J."/>
            <person name="Iotti M."/>
            <person name="Le Tacon F."/>
            <person name="Lindquist E.A."/>
            <person name="Lipzen A."/>
            <person name="Malagnac F."/>
            <person name="Mello A."/>
            <person name="Molinier V."/>
            <person name="Miyauchi S."/>
            <person name="Poulain J."/>
            <person name="Riccioni C."/>
            <person name="Rubini A."/>
            <person name="Sitrit Y."/>
            <person name="Splivallo R."/>
            <person name="Traeger S."/>
            <person name="Wang M."/>
            <person name="Zifcakova L."/>
            <person name="Wipf D."/>
            <person name="Zambonelli A."/>
            <person name="Paolocci F."/>
            <person name="Nowrousian M."/>
            <person name="Ottonello S."/>
            <person name="Baldrian P."/>
            <person name="Spatafora J.W."/>
            <person name="Henrissat B."/>
            <person name="Nagy L.G."/>
            <person name="Aury J.M."/>
            <person name="Wincker P."/>
            <person name="Grigoriev I.V."/>
            <person name="Bonfante P."/>
            <person name="Martin F.M."/>
        </authorList>
    </citation>
    <scope>NUCLEOTIDE SEQUENCE [LARGE SCALE GENOMIC DNA]</scope>
    <source>
        <strain evidence="11 12">RN42</strain>
    </source>
</reference>
<feature type="compositionally biased region" description="Low complexity" evidence="9">
    <location>
        <begin position="365"/>
        <end position="379"/>
    </location>
</feature>
<feature type="compositionally biased region" description="Acidic residues" evidence="9">
    <location>
        <begin position="52"/>
        <end position="62"/>
    </location>
</feature>
<feature type="compositionally biased region" description="Acidic residues" evidence="9">
    <location>
        <begin position="385"/>
        <end position="395"/>
    </location>
</feature>
<dbReference type="OrthoDB" id="5327538at2759"/>
<dbReference type="SUPFAM" id="SSF56112">
    <property type="entry name" value="Protein kinase-like (PK-like)"/>
    <property type="match status" value="1"/>
</dbReference>
<evidence type="ECO:0000259" key="10">
    <source>
        <dbReference type="PROSITE" id="PS50011"/>
    </source>
</evidence>
<dbReference type="EMBL" id="ML119684">
    <property type="protein sequence ID" value="RPA80825.1"/>
    <property type="molecule type" value="Genomic_DNA"/>
</dbReference>
<dbReference type="Gene3D" id="1.10.510.10">
    <property type="entry name" value="Transferase(Phosphotransferase) domain 1"/>
    <property type="match status" value="1"/>
</dbReference>
<evidence type="ECO:0000256" key="3">
    <source>
        <dbReference type="ARBA" id="ARBA00022679"/>
    </source>
</evidence>
<dbReference type="GO" id="GO:0035556">
    <property type="term" value="P:intracellular signal transduction"/>
    <property type="evidence" value="ECO:0007669"/>
    <property type="project" value="TreeGrafter"/>
</dbReference>
<dbReference type="InterPro" id="IPR024604">
    <property type="entry name" value="GSG2_C"/>
</dbReference>
<dbReference type="Pfam" id="PF12330">
    <property type="entry name" value="Haspin_kinase"/>
    <property type="match status" value="1"/>
</dbReference>
<name>A0A3N4I3Y2_ASCIM</name>
<dbReference type="GO" id="GO:0005524">
    <property type="term" value="F:ATP binding"/>
    <property type="evidence" value="ECO:0007669"/>
    <property type="project" value="UniProtKB-KW"/>
</dbReference>